<evidence type="ECO:0000313" key="1">
    <source>
        <dbReference type="EMBL" id="TFK42087.1"/>
    </source>
</evidence>
<dbReference type="EMBL" id="ML213593">
    <property type="protein sequence ID" value="TFK42087.1"/>
    <property type="molecule type" value="Genomic_DNA"/>
</dbReference>
<dbReference type="Proteomes" id="UP000308652">
    <property type="component" value="Unassembled WGS sequence"/>
</dbReference>
<keyword evidence="2" id="KW-1185">Reference proteome</keyword>
<gene>
    <name evidence="1" type="ORF">BDQ12DRAFT_645559</name>
</gene>
<dbReference type="OrthoDB" id="3365698at2759"/>
<evidence type="ECO:0000313" key="2">
    <source>
        <dbReference type="Proteomes" id="UP000308652"/>
    </source>
</evidence>
<proteinExistence type="predicted"/>
<protein>
    <submittedName>
        <fullName evidence="1">Uncharacterized protein</fullName>
    </submittedName>
</protein>
<dbReference type="AlphaFoldDB" id="A0A5C3MB18"/>
<organism evidence="1 2">
    <name type="scientific">Crucibulum laeve</name>
    <dbReference type="NCBI Taxonomy" id="68775"/>
    <lineage>
        <taxon>Eukaryota</taxon>
        <taxon>Fungi</taxon>
        <taxon>Dikarya</taxon>
        <taxon>Basidiomycota</taxon>
        <taxon>Agaricomycotina</taxon>
        <taxon>Agaricomycetes</taxon>
        <taxon>Agaricomycetidae</taxon>
        <taxon>Agaricales</taxon>
        <taxon>Agaricineae</taxon>
        <taxon>Nidulariaceae</taxon>
        <taxon>Crucibulum</taxon>
    </lineage>
</organism>
<sequence>MLSEFTSRLHTNYVPSDGEIFQIKQLLIKPQIELLTLDEEIQRVQGLLNDLLLKRDTLQETLKAHEALISIPRRLPQDILQEIFLRCLPTDTNAVMNCKEAPLLLGRICSNWRTIVYATPQLWSSIHICMFDSDSVAVPFDLNIDHRTYQELSKRIGFSRTQAVRDWLNRTGSCPLSISYYGIPGMPRSNSTGYEISPDRIMEILSTFSHRWRDMYFRVPAESSQGLLHRLSADDVPILRSLSMTTTSSFTDQALLDMSTTPMIPPDIQSLSLLPIPNMALFKYLAETCWTQITRLSLNCNIPDMSTSLKLSTTLSVLRHCPQITHFWWVIQYASEPDEHNTLEGPPVTLTHLRSMIIKTVVSIQEFLDCLILPSLSSLAIQLIQLSMENNGLPLSINPFISHIGEQITSLTIDCSTENPQEYLRQCMSHMPLVKKVRIVEYEWFTMPLQQFARQHITDGIYLLDDEILKMLTPSKDLPAVSVWPDLETLECDVNVVVSMQRVLEFLEARNGKADVGIAQIKRAKLTLYCLVPQIMVEGDDARVCESRIAKLREDGIELDISWVKIGEIHSLSAWRGITTTRHQEW</sequence>
<accession>A0A5C3MB18</accession>
<name>A0A5C3MB18_9AGAR</name>
<reference evidence="1 2" key="1">
    <citation type="journal article" date="2019" name="Nat. Ecol. Evol.">
        <title>Megaphylogeny resolves global patterns of mushroom evolution.</title>
        <authorList>
            <person name="Varga T."/>
            <person name="Krizsan K."/>
            <person name="Foldi C."/>
            <person name="Dima B."/>
            <person name="Sanchez-Garcia M."/>
            <person name="Sanchez-Ramirez S."/>
            <person name="Szollosi G.J."/>
            <person name="Szarkandi J.G."/>
            <person name="Papp V."/>
            <person name="Albert L."/>
            <person name="Andreopoulos W."/>
            <person name="Angelini C."/>
            <person name="Antonin V."/>
            <person name="Barry K.W."/>
            <person name="Bougher N.L."/>
            <person name="Buchanan P."/>
            <person name="Buyck B."/>
            <person name="Bense V."/>
            <person name="Catcheside P."/>
            <person name="Chovatia M."/>
            <person name="Cooper J."/>
            <person name="Damon W."/>
            <person name="Desjardin D."/>
            <person name="Finy P."/>
            <person name="Geml J."/>
            <person name="Haridas S."/>
            <person name="Hughes K."/>
            <person name="Justo A."/>
            <person name="Karasinski D."/>
            <person name="Kautmanova I."/>
            <person name="Kiss B."/>
            <person name="Kocsube S."/>
            <person name="Kotiranta H."/>
            <person name="LaButti K.M."/>
            <person name="Lechner B.E."/>
            <person name="Liimatainen K."/>
            <person name="Lipzen A."/>
            <person name="Lukacs Z."/>
            <person name="Mihaltcheva S."/>
            <person name="Morgado L.N."/>
            <person name="Niskanen T."/>
            <person name="Noordeloos M.E."/>
            <person name="Ohm R.A."/>
            <person name="Ortiz-Santana B."/>
            <person name="Ovrebo C."/>
            <person name="Racz N."/>
            <person name="Riley R."/>
            <person name="Savchenko A."/>
            <person name="Shiryaev A."/>
            <person name="Soop K."/>
            <person name="Spirin V."/>
            <person name="Szebenyi C."/>
            <person name="Tomsovsky M."/>
            <person name="Tulloss R.E."/>
            <person name="Uehling J."/>
            <person name="Grigoriev I.V."/>
            <person name="Vagvolgyi C."/>
            <person name="Papp T."/>
            <person name="Martin F.M."/>
            <person name="Miettinen O."/>
            <person name="Hibbett D.S."/>
            <person name="Nagy L.G."/>
        </authorList>
    </citation>
    <scope>NUCLEOTIDE SEQUENCE [LARGE SCALE GENOMIC DNA]</scope>
    <source>
        <strain evidence="1 2">CBS 166.37</strain>
    </source>
</reference>